<dbReference type="STRING" id="1850254.LPB137_11145"/>
<keyword evidence="3" id="KW-0645">Protease</keyword>
<dbReference type="GO" id="GO:0008233">
    <property type="term" value="F:peptidase activity"/>
    <property type="evidence" value="ECO:0007669"/>
    <property type="project" value="UniProtKB-KW"/>
</dbReference>
<evidence type="ECO:0000259" key="2">
    <source>
        <dbReference type="Pfam" id="PF02617"/>
    </source>
</evidence>
<feature type="domain" description="Adaptor protein ClpS core" evidence="2">
    <location>
        <begin position="16"/>
        <end position="94"/>
    </location>
</feature>
<proteinExistence type="inferred from homology"/>
<dbReference type="HAMAP" id="MF_00302">
    <property type="entry name" value="ClpS"/>
    <property type="match status" value="1"/>
</dbReference>
<organism evidence="3 4">
    <name type="scientific">Poseidonibacter parvus</name>
    <dbReference type="NCBI Taxonomy" id="1850254"/>
    <lineage>
        <taxon>Bacteria</taxon>
        <taxon>Pseudomonadati</taxon>
        <taxon>Campylobacterota</taxon>
        <taxon>Epsilonproteobacteria</taxon>
        <taxon>Campylobacterales</taxon>
        <taxon>Arcobacteraceae</taxon>
        <taxon>Poseidonibacter</taxon>
    </lineage>
</organism>
<accession>A0A1P8KPB9</accession>
<comment type="subunit">
    <text evidence="1">Binds to the N-terminal domain of the chaperone ClpA.</text>
</comment>
<keyword evidence="3" id="KW-0378">Hydrolase</keyword>
<dbReference type="OrthoDB" id="9796121at2"/>
<dbReference type="Proteomes" id="UP000186074">
    <property type="component" value="Chromosome"/>
</dbReference>
<comment type="function">
    <text evidence="1">Involved in the modulation of the specificity of the ClpAP-mediated ATP-dependent protein degradation.</text>
</comment>
<dbReference type="InterPro" id="IPR003769">
    <property type="entry name" value="ClpS_core"/>
</dbReference>
<dbReference type="Pfam" id="PF02617">
    <property type="entry name" value="ClpS"/>
    <property type="match status" value="1"/>
</dbReference>
<keyword evidence="4" id="KW-1185">Reference proteome</keyword>
<dbReference type="FunFam" id="3.30.1390.10:FF:000002">
    <property type="entry name" value="ATP-dependent Clp protease adapter protein ClpS"/>
    <property type="match status" value="1"/>
</dbReference>
<sequence length="99" mass="11398">MSNEIEIELEDDLDLQEPKKYKVFLLNDDYSTMDFVIDVLVKVFRKSLDESSNIMLNIHNNGREVCGVYTHEIAATKVGQVKTMAREKGFPLKAVMEEE</sequence>
<gene>
    <name evidence="1" type="primary">clpS</name>
    <name evidence="3" type="ORF">LPB137_11145</name>
</gene>
<dbReference type="InterPro" id="IPR022935">
    <property type="entry name" value="ClpS"/>
</dbReference>
<evidence type="ECO:0000313" key="4">
    <source>
        <dbReference type="Proteomes" id="UP000186074"/>
    </source>
</evidence>
<dbReference type="RefSeq" id="WP_076088053.1">
    <property type="nucleotide sequence ID" value="NZ_CP019070.1"/>
</dbReference>
<dbReference type="AlphaFoldDB" id="A0A1P8KPB9"/>
<reference evidence="3 4" key="1">
    <citation type="submission" date="2017-01" db="EMBL/GenBank/DDBJ databases">
        <title>Genome sequencing of Arcobacter sp. LPB0137.</title>
        <authorList>
            <person name="Lee G.-W."/>
            <person name="Yi H."/>
        </authorList>
    </citation>
    <scope>NUCLEOTIDE SEQUENCE [LARGE SCALE GENOMIC DNA]</scope>
    <source>
        <strain evidence="3 4">LPB0137</strain>
    </source>
</reference>
<dbReference type="GO" id="GO:0030163">
    <property type="term" value="P:protein catabolic process"/>
    <property type="evidence" value="ECO:0007669"/>
    <property type="project" value="InterPro"/>
</dbReference>
<dbReference type="PANTHER" id="PTHR33473:SF19">
    <property type="entry name" value="ATP-DEPENDENT CLP PROTEASE ADAPTER PROTEIN CLPS"/>
    <property type="match status" value="1"/>
</dbReference>
<name>A0A1P8KPB9_9BACT</name>
<evidence type="ECO:0000256" key="1">
    <source>
        <dbReference type="HAMAP-Rule" id="MF_00302"/>
    </source>
</evidence>
<comment type="similarity">
    <text evidence="1">Belongs to the ClpS family.</text>
</comment>
<dbReference type="EMBL" id="CP019070">
    <property type="protein sequence ID" value="APW66363.1"/>
    <property type="molecule type" value="Genomic_DNA"/>
</dbReference>
<dbReference type="PANTHER" id="PTHR33473">
    <property type="entry name" value="ATP-DEPENDENT CLP PROTEASE ADAPTER PROTEIN CLPS1, CHLOROPLASTIC"/>
    <property type="match status" value="1"/>
</dbReference>
<protein>
    <recommendedName>
        <fullName evidence="1">ATP-dependent Clp protease adapter protein ClpS</fullName>
    </recommendedName>
</protein>
<dbReference type="InterPro" id="IPR014719">
    <property type="entry name" value="Ribosomal_bL12_C/ClpS-like"/>
</dbReference>
<dbReference type="KEGG" id="alp:LPB137_11145"/>
<dbReference type="Gene3D" id="3.30.1390.10">
    <property type="match status" value="1"/>
</dbReference>
<dbReference type="GO" id="GO:0006508">
    <property type="term" value="P:proteolysis"/>
    <property type="evidence" value="ECO:0007669"/>
    <property type="project" value="UniProtKB-UniRule"/>
</dbReference>
<dbReference type="SUPFAM" id="SSF54736">
    <property type="entry name" value="ClpS-like"/>
    <property type="match status" value="1"/>
</dbReference>
<evidence type="ECO:0000313" key="3">
    <source>
        <dbReference type="EMBL" id="APW66363.1"/>
    </source>
</evidence>